<dbReference type="PROSITE" id="PS50850">
    <property type="entry name" value="MFS"/>
    <property type="match status" value="1"/>
</dbReference>
<proteinExistence type="predicted"/>
<evidence type="ECO:0000256" key="2">
    <source>
        <dbReference type="ARBA" id="ARBA00023180"/>
    </source>
</evidence>
<dbReference type="GO" id="GO:0016020">
    <property type="term" value="C:membrane"/>
    <property type="evidence" value="ECO:0007669"/>
    <property type="project" value="UniProtKB-SubCell"/>
</dbReference>
<evidence type="ECO:0000256" key="1">
    <source>
        <dbReference type="ARBA" id="ARBA00004141"/>
    </source>
</evidence>
<dbReference type="AlphaFoldDB" id="A0A9W8Q0X6"/>
<comment type="caution">
    <text evidence="5">The sequence shown here is derived from an EMBL/GenBank/DDBJ whole genome shotgun (WGS) entry which is preliminary data.</text>
</comment>
<organism evidence="5 6">
    <name type="scientific">Fusarium irregulare</name>
    <dbReference type="NCBI Taxonomy" id="2494466"/>
    <lineage>
        <taxon>Eukaryota</taxon>
        <taxon>Fungi</taxon>
        <taxon>Dikarya</taxon>
        <taxon>Ascomycota</taxon>
        <taxon>Pezizomycotina</taxon>
        <taxon>Sordariomycetes</taxon>
        <taxon>Hypocreomycetidae</taxon>
        <taxon>Hypocreales</taxon>
        <taxon>Nectriaceae</taxon>
        <taxon>Fusarium</taxon>
        <taxon>Fusarium incarnatum-equiseti species complex</taxon>
    </lineage>
</organism>
<keyword evidence="3" id="KW-0812">Transmembrane</keyword>
<dbReference type="Proteomes" id="UP001152130">
    <property type="component" value="Unassembled WGS sequence"/>
</dbReference>
<dbReference type="GO" id="GO:0022857">
    <property type="term" value="F:transmembrane transporter activity"/>
    <property type="evidence" value="ECO:0007669"/>
    <property type="project" value="InterPro"/>
</dbReference>
<evidence type="ECO:0000313" key="6">
    <source>
        <dbReference type="Proteomes" id="UP001152130"/>
    </source>
</evidence>
<gene>
    <name evidence="5" type="ORF">NW766_001762</name>
</gene>
<evidence type="ECO:0000256" key="3">
    <source>
        <dbReference type="SAM" id="Phobius"/>
    </source>
</evidence>
<evidence type="ECO:0000259" key="4">
    <source>
        <dbReference type="PROSITE" id="PS50850"/>
    </source>
</evidence>
<feature type="domain" description="Major facilitator superfamily (MFS) profile" evidence="4">
    <location>
        <begin position="1"/>
        <end position="114"/>
    </location>
</feature>
<dbReference type="InterPro" id="IPR020846">
    <property type="entry name" value="MFS_dom"/>
</dbReference>
<dbReference type="Gene3D" id="1.20.1250.20">
    <property type="entry name" value="MFS general substrate transporter like domains"/>
    <property type="match status" value="1"/>
</dbReference>
<protein>
    <recommendedName>
        <fullName evidence="4">Major facilitator superfamily (MFS) profile domain-containing protein</fullName>
    </recommendedName>
</protein>
<sequence length="114" mass="11849">MSDFAQTMGFTSQQGSYASAVFNLSQAVGRPLIGLASDRFGRLNVAGISTLVASVSTLLIWTLAGKSFAGTIIYTLFGAFASNMWTTVAPVAAEVMGLQTLPSGKHHDSAFLAG</sequence>
<keyword evidence="6" id="KW-1185">Reference proteome</keyword>
<keyword evidence="3" id="KW-0472">Membrane</keyword>
<comment type="subcellular location">
    <subcellularLocation>
        <location evidence="1">Membrane</location>
        <topology evidence="1">Multi-pass membrane protein</topology>
    </subcellularLocation>
</comment>
<keyword evidence="3" id="KW-1133">Transmembrane helix</keyword>
<reference evidence="5" key="1">
    <citation type="submission" date="2022-10" db="EMBL/GenBank/DDBJ databases">
        <title>Fusarium specimens isolated from Avocado Roots.</title>
        <authorList>
            <person name="Stajich J."/>
            <person name="Roper C."/>
            <person name="Heimlech-Rivalta G."/>
        </authorList>
    </citation>
    <scope>NUCLEOTIDE SEQUENCE</scope>
    <source>
        <strain evidence="5">CF00143</strain>
    </source>
</reference>
<feature type="transmembrane region" description="Helical" evidence="3">
    <location>
        <begin position="45"/>
        <end position="64"/>
    </location>
</feature>
<dbReference type="EMBL" id="JAPDHF010000002">
    <property type="protein sequence ID" value="KAJ4022715.1"/>
    <property type="molecule type" value="Genomic_DNA"/>
</dbReference>
<dbReference type="InterPro" id="IPR036259">
    <property type="entry name" value="MFS_trans_sf"/>
</dbReference>
<evidence type="ECO:0000313" key="5">
    <source>
        <dbReference type="EMBL" id="KAJ4022715.1"/>
    </source>
</evidence>
<dbReference type="InterPro" id="IPR011701">
    <property type="entry name" value="MFS"/>
</dbReference>
<accession>A0A9W8Q0X6</accession>
<name>A0A9W8Q0X6_9HYPO</name>
<feature type="transmembrane region" description="Helical" evidence="3">
    <location>
        <begin position="71"/>
        <end position="93"/>
    </location>
</feature>
<keyword evidence="2" id="KW-0325">Glycoprotein</keyword>
<dbReference type="SUPFAM" id="SSF103473">
    <property type="entry name" value="MFS general substrate transporter"/>
    <property type="match status" value="1"/>
</dbReference>
<dbReference type="Pfam" id="PF07690">
    <property type="entry name" value="MFS_1"/>
    <property type="match status" value="1"/>
</dbReference>